<keyword evidence="3" id="KW-1185">Reference proteome</keyword>
<evidence type="ECO:0000313" key="2">
    <source>
        <dbReference type="EMBL" id="KAH9842198.1"/>
    </source>
</evidence>
<dbReference type="EMBL" id="RIBY02000446">
    <property type="protein sequence ID" value="KAH9842198.1"/>
    <property type="molecule type" value="Genomic_DNA"/>
</dbReference>
<name>A0A9W7W5Y2_9PEZI</name>
<evidence type="ECO:0000256" key="1">
    <source>
        <dbReference type="SAM" id="MobiDB-lite"/>
    </source>
</evidence>
<protein>
    <submittedName>
        <fullName evidence="2">Uncharacterized protein</fullName>
    </submittedName>
</protein>
<gene>
    <name evidence="2" type="ORF">Tdes44962_MAKER01576</name>
</gene>
<dbReference type="Proteomes" id="UP001138500">
    <property type="component" value="Unassembled WGS sequence"/>
</dbReference>
<accession>A0A9W7W5Y2</accession>
<dbReference type="OrthoDB" id="5201563at2759"/>
<sequence>MSVTTTQNPRTYATIRVLADYDLHHSRTNELDRQVSAEPNAPPAPPPLRDVSVAWETGFRRVPPHRPINHDLDFESRNAYNNDMERFVLYNLFHGILVVSHINKAWRATGGRLNDTLFRYRIGGEW</sequence>
<evidence type="ECO:0000313" key="3">
    <source>
        <dbReference type="Proteomes" id="UP001138500"/>
    </source>
</evidence>
<reference evidence="2 3" key="1">
    <citation type="journal article" date="2018" name="IMA Fungus">
        <title>IMA Genome-F 10: Nine draft genome sequences of Claviceps purpurea s.lat., including C. arundinis, C. humidiphila, and C. cf. spartinae, pseudomolecules for the pitch canker pathogen Fusarium circinatum, draft genome of Davidsoniella eucalypti, Grosmannia galeiformis, Quambalaria eucalypti, and Teratosphaeria destructans.</title>
        <authorList>
            <person name="Wingfield B.D."/>
            <person name="Liu M."/>
            <person name="Nguyen H.D."/>
            <person name="Lane F.A."/>
            <person name="Morgan S.W."/>
            <person name="De Vos L."/>
            <person name="Wilken P.M."/>
            <person name="Duong T.A."/>
            <person name="Aylward J."/>
            <person name="Coetzee M.P."/>
            <person name="Dadej K."/>
            <person name="De Beer Z.W."/>
            <person name="Findlay W."/>
            <person name="Havenga M."/>
            <person name="Kolarik M."/>
            <person name="Menzies J.G."/>
            <person name="Naidoo K."/>
            <person name="Pochopski O."/>
            <person name="Shoukouhi P."/>
            <person name="Santana Q.C."/>
            <person name="Seifert K.A."/>
            <person name="Soal N."/>
            <person name="Steenkamp E.T."/>
            <person name="Tatham C.T."/>
            <person name="van der Nest M.A."/>
            <person name="Wingfield M.J."/>
        </authorList>
    </citation>
    <scope>NUCLEOTIDE SEQUENCE [LARGE SCALE GENOMIC DNA]</scope>
    <source>
        <strain evidence="2">CMW44962</strain>
    </source>
</reference>
<feature type="region of interest" description="Disordered" evidence="1">
    <location>
        <begin position="29"/>
        <end position="49"/>
    </location>
</feature>
<organism evidence="2 3">
    <name type="scientific">Teratosphaeria destructans</name>
    <dbReference type="NCBI Taxonomy" id="418781"/>
    <lineage>
        <taxon>Eukaryota</taxon>
        <taxon>Fungi</taxon>
        <taxon>Dikarya</taxon>
        <taxon>Ascomycota</taxon>
        <taxon>Pezizomycotina</taxon>
        <taxon>Dothideomycetes</taxon>
        <taxon>Dothideomycetidae</taxon>
        <taxon>Mycosphaerellales</taxon>
        <taxon>Teratosphaeriaceae</taxon>
        <taxon>Teratosphaeria</taxon>
    </lineage>
</organism>
<proteinExistence type="predicted"/>
<dbReference type="AlphaFoldDB" id="A0A9W7W5Y2"/>
<reference evidence="2 3" key="2">
    <citation type="journal article" date="2021" name="Curr. Genet.">
        <title>Genetic response to nitrogen starvation in the aggressive Eucalyptus foliar pathogen Teratosphaeria destructans.</title>
        <authorList>
            <person name="Havenga M."/>
            <person name="Wingfield B.D."/>
            <person name="Wingfield M.J."/>
            <person name="Dreyer L.L."/>
            <person name="Roets F."/>
            <person name="Aylward J."/>
        </authorList>
    </citation>
    <scope>NUCLEOTIDE SEQUENCE [LARGE SCALE GENOMIC DNA]</scope>
    <source>
        <strain evidence="2">CMW44962</strain>
    </source>
</reference>
<comment type="caution">
    <text evidence="2">The sequence shown here is derived from an EMBL/GenBank/DDBJ whole genome shotgun (WGS) entry which is preliminary data.</text>
</comment>